<feature type="domain" description="HD-GYP" evidence="3">
    <location>
        <begin position="239"/>
        <end position="436"/>
    </location>
</feature>
<dbReference type="CDD" id="cd00077">
    <property type="entry name" value="HDc"/>
    <property type="match status" value="1"/>
</dbReference>
<evidence type="ECO:0000259" key="2">
    <source>
        <dbReference type="PROSITE" id="PS51831"/>
    </source>
</evidence>
<feature type="transmembrane region" description="Helical" evidence="1">
    <location>
        <begin position="201"/>
        <end position="223"/>
    </location>
</feature>
<dbReference type="EMBL" id="FMWK01000003">
    <property type="protein sequence ID" value="SCZ77486.1"/>
    <property type="molecule type" value="Genomic_DNA"/>
</dbReference>
<dbReference type="SMART" id="SM00471">
    <property type="entry name" value="HDc"/>
    <property type="match status" value="1"/>
</dbReference>
<dbReference type="PROSITE" id="PS51832">
    <property type="entry name" value="HD_GYP"/>
    <property type="match status" value="1"/>
</dbReference>
<dbReference type="PROSITE" id="PS51831">
    <property type="entry name" value="HD"/>
    <property type="match status" value="1"/>
</dbReference>
<evidence type="ECO:0000313" key="5">
    <source>
        <dbReference type="Proteomes" id="UP000199428"/>
    </source>
</evidence>
<dbReference type="Proteomes" id="UP000199428">
    <property type="component" value="Unassembled WGS sequence"/>
</dbReference>
<dbReference type="InterPro" id="IPR003607">
    <property type="entry name" value="HD/PDEase_dom"/>
</dbReference>
<protein>
    <submittedName>
        <fullName evidence="4">HD domain-containing protein</fullName>
    </submittedName>
</protein>
<evidence type="ECO:0000256" key="1">
    <source>
        <dbReference type="SAM" id="Phobius"/>
    </source>
</evidence>
<organism evidence="4 5">
    <name type="scientific">Pseudobutyrivibrio xylanivorans</name>
    <dbReference type="NCBI Taxonomy" id="185007"/>
    <lineage>
        <taxon>Bacteria</taxon>
        <taxon>Bacillati</taxon>
        <taxon>Bacillota</taxon>
        <taxon>Clostridia</taxon>
        <taxon>Lachnospirales</taxon>
        <taxon>Lachnospiraceae</taxon>
        <taxon>Pseudobutyrivibrio</taxon>
    </lineage>
</organism>
<dbReference type="PANTHER" id="PTHR45228">
    <property type="entry name" value="CYCLIC DI-GMP PHOSPHODIESTERASE TM_0186-RELATED"/>
    <property type="match status" value="1"/>
</dbReference>
<feature type="transmembrane region" description="Helical" evidence="1">
    <location>
        <begin position="135"/>
        <end position="156"/>
    </location>
</feature>
<dbReference type="Gene3D" id="1.10.3210.10">
    <property type="entry name" value="Hypothetical protein af1432"/>
    <property type="match status" value="1"/>
</dbReference>
<feature type="transmembrane region" description="Helical" evidence="1">
    <location>
        <begin position="168"/>
        <end position="189"/>
    </location>
</feature>
<feature type="transmembrane region" description="Helical" evidence="1">
    <location>
        <begin position="35"/>
        <end position="53"/>
    </location>
</feature>
<name>A0A1G5RU06_PSEXY</name>
<dbReference type="AlphaFoldDB" id="A0A1G5RU06"/>
<dbReference type="SUPFAM" id="SSF109604">
    <property type="entry name" value="HD-domain/PDEase-like"/>
    <property type="match status" value="1"/>
</dbReference>
<keyword evidence="1" id="KW-0472">Membrane</keyword>
<dbReference type="InterPro" id="IPR006674">
    <property type="entry name" value="HD_domain"/>
</dbReference>
<dbReference type="PANTHER" id="PTHR45228:SF1">
    <property type="entry name" value="CYCLIC DI-GMP PHOSPHODIESTERASE TM_0186"/>
    <property type="match status" value="1"/>
</dbReference>
<sequence length="436" mass="50047">MDLVLYHWPRYIPAVFFVYYSFMQVRGKYTFLQKIGLSIVLFFISAPVVSVIAEILSSWFFSVLLFSYAESSSATFFAIHTAFVIAYDIIAFIIPLILYAKIIGLPVAVTSTWYFQFVLQDRFALIISPTRGTYLVVYAIGLILLAIVHFNEIDYIRSHLESLNWKAVLSFYFALFVLMDSCYCALYFFNYVVSEDIDVLVIWIDAIVIVSCAFAAGFSKLNVYLSKEQTKKIDYMKKFQESQTDIIRDFATISEAKSGETGEHIRRVSEYTGILAREILNDNVDVELVKVAAMMHDVGKLMIPNEIIEKPGPLTPEEYEIVKEHSAYGNTLLSHGDSLIMNIAREIAYQHHERWDGKGYPQGLKGEEISIFAQIVAVADVYDALTSKRSYKEPWPADRARTEIIIQRGQQFAPRVVDVFDRCYDQIEEIRLKYKD</sequence>
<feature type="domain" description="HD" evidence="2">
    <location>
        <begin position="261"/>
        <end position="385"/>
    </location>
</feature>
<evidence type="ECO:0000259" key="3">
    <source>
        <dbReference type="PROSITE" id="PS51832"/>
    </source>
</evidence>
<dbReference type="InterPro" id="IPR037522">
    <property type="entry name" value="HD_GYP_dom"/>
</dbReference>
<keyword evidence="1" id="KW-0812">Transmembrane</keyword>
<dbReference type="RefSeq" id="WP_090161447.1">
    <property type="nucleotide sequence ID" value="NZ_FMWK01000003.1"/>
</dbReference>
<dbReference type="InterPro" id="IPR052020">
    <property type="entry name" value="Cyclic_di-GMP/3'3'-cGAMP_PDE"/>
</dbReference>
<evidence type="ECO:0000313" key="4">
    <source>
        <dbReference type="EMBL" id="SCZ77486.1"/>
    </source>
</evidence>
<reference evidence="4 5" key="1">
    <citation type="submission" date="2016-10" db="EMBL/GenBank/DDBJ databases">
        <authorList>
            <person name="de Groot N.N."/>
        </authorList>
    </citation>
    <scope>NUCLEOTIDE SEQUENCE [LARGE SCALE GENOMIC DNA]</scope>
    <source>
        <strain evidence="4 5">DSM 10317</strain>
    </source>
</reference>
<accession>A0A1G5RU06</accession>
<proteinExistence type="predicted"/>
<feature type="transmembrane region" description="Helical" evidence="1">
    <location>
        <begin position="6"/>
        <end position="23"/>
    </location>
</feature>
<feature type="transmembrane region" description="Helical" evidence="1">
    <location>
        <begin position="91"/>
        <end position="115"/>
    </location>
</feature>
<gene>
    <name evidence="4" type="ORF">SAMN02910350_00806</name>
</gene>
<keyword evidence="1" id="KW-1133">Transmembrane helix</keyword>
<dbReference type="Pfam" id="PF13487">
    <property type="entry name" value="HD_5"/>
    <property type="match status" value="1"/>
</dbReference>